<feature type="compositionally biased region" description="Basic and acidic residues" evidence="4">
    <location>
        <begin position="423"/>
        <end position="453"/>
    </location>
</feature>
<dbReference type="InterPro" id="IPR051620">
    <property type="entry name" value="ORF904-like_C"/>
</dbReference>
<dbReference type="RefSeq" id="WP_189119818.1">
    <property type="nucleotide sequence ID" value="NZ_BMRK01000015.1"/>
</dbReference>
<dbReference type="PANTHER" id="PTHR35372">
    <property type="entry name" value="ATP BINDING PROTEIN-RELATED"/>
    <property type="match status" value="1"/>
</dbReference>
<dbReference type="SUPFAM" id="SSF56747">
    <property type="entry name" value="Prim-pol domain"/>
    <property type="match status" value="1"/>
</dbReference>
<keyword evidence="7" id="KW-1185">Reference proteome</keyword>
<keyword evidence="3" id="KW-0067">ATP-binding</keyword>
<accession>A0ABQ5SS86</accession>
<feature type="region of interest" description="Disordered" evidence="4">
    <location>
        <begin position="345"/>
        <end position="369"/>
    </location>
</feature>
<dbReference type="SMART" id="SM00943">
    <property type="entry name" value="Prim-Pol"/>
    <property type="match status" value="1"/>
</dbReference>
<protein>
    <recommendedName>
        <fullName evidence="5">SF3 helicase domain-containing protein</fullName>
    </recommendedName>
</protein>
<proteinExistence type="predicted"/>
<keyword evidence="2" id="KW-0378">Hydrolase</keyword>
<dbReference type="Gene3D" id="3.40.50.300">
    <property type="entry name" value="P-loop containing nucleotide triphosphate hydrolases"/>
    <property type="match status" value="1"/>
</dbReference>
<evidence type="ECO:0000256" key="2">
    <source>
        <dbReference type="ARBA" id="ARBA00022801"/>
    </source>
</evidence>
<dbReference type="InterPro" id="IPR014015">
    <property type="entry name" value="Helicase_SF3_DNA-vir"/>
</dbReference>
<dbReference type="InterPro" id="IPR006500">
    <property type="entry name" value="Helicase_put_C_phage/plasmid"/>
</dbReference>
<dbReference type="Pfam" id="PF09250">
    <property type="entry name" value="Prim-Pol"/>
    <property type="match status" value="1"/>
</dbReference>
<dbReference type="Pfam" id="PF08706">
    <property type="entry name" value="D5_N"/>
    <property type="match status" value="1"/>
</dbReference>
<dbReference type="InterPro" id="IPR014818">
    <property type="entry name" value="Phage/plasmid_primase_P4_C"/>
</dbReference>
<dbReference type="NCBIfam" id="TIGR01613">
    <property type="entry name" value="primase_Cterm"/>
    <property type="match status" value="1"/>
</dbReference>
<comment type="caution">
    <text evidence="6">The sequence shown here is derived from an EMBL/GenBank/DDBJ whole genome shotgun (WGS) entry which is preliminary data.</text>
</comment>
<dbReference type="Proteomes" id="UP001142292">
    <property type="component" value="Unassembled WGS sequence"/>
</dbReference>
<evidence type="ECO:0000256" key="1">
    <source>
        <dbReference type="ARBA" id="ARBA00022741"/>
    </source>
</evidence>
<evidence type="ECO:0000313" key="6">
    <source>
        <dbReference type="EMBL" id="GLJ67000.1"/>
    </source>
</evidence>
<evidence type="ECO:0000313" key="7">
    <source>
        <dbReference type="Proteomes" id="UP001142292"/>
    </source>
</evidence>
<evidence type="ECO:0000256" key="4">
    <source>
        <dbReference type="SAM" id="MobiDB-lite"/>
    </source>
</evidence>
<organism evidence="6 7">
    <name type="scientific">Nocardioides luteus</name>
    <dbReference type="NCBI Taxonomy" id="1844"/>
    <lineage>
        <taxon>Bacteria</taxon>
        <taxon>Bacillati</taxon>
        <taxon>Actinomycetota</taxon>
        <taxon>Actinomycetes</taxon>
        <taxon>Propionibacteriales</taxon>
        <taxon>Nocardioidaceae</taxon>
        <taxon>Nocardioides</taxon>
    </lineage>
</organism>
<gene>
    <name evidence="6" type="ORF">GCM10017579_10360</name>
</gene>
<reference evidence="6" key="1">
    <citation type="journal article" date="2014" name="Int. J. Syst. Evol. Microbiol.">
        <title>Complete genome of a new Firmicutes species belonging to the dominant human colonic microbiota ('Ruminococcus bicirculans') reveals two chromosomes and a selective capacity to utilize plant glucans.</title>
        <authorList>
            <consortium name="NISC Comparative Sequencing Program"/>
            <person name="Wegmann U."/>
            <person name="Louis P."/>
            <person name="Goesmann A."/>
            <person name="Henrissat B."/>
            <person name="Duncan S.H."/>
            <person name="Flint H.J."/>
        </authorList>
    </citation>
    <scope>NUCLEOTIDE SEQUENCE</scope>
    <source>
        <strain evidence="6">VKM Ac-1246</strain>
    </source>
</reference>
<dbReference type="SMART" id="SM00885">
    <property type="entry name" value="D5_N"/>
    <property type="match status" value="1"/>
</dbReference>
<name>A0ABQ5SS86_9ACTN</name>
<keyword evidence="1" id="KW-0547">Nucleotide-binding</keyword>
<evidence type="ECO:0000259" key="5">
    <source>
        <dbReference type="PROSITE" id="PS51206"/>
    </source>
</evidence>
<dbReference type="InterPro" id="IPR015330">
    <property type="entry name" value="DNA_primase/pol_bifunc_N"/>
</dbReference>
<feature type="domain" description="SF3 helicase" evidence="5">
    <location>
        <begin position="545"/>
        <end position="706"/>
    </location>
</feature>
<evidence type="ECO:0000256" key="3">
    <source>
        <dbReference type="ARBA" id="ARBA00022840"/>
    </source>
</evidence>
<sequence length="849" mass="93454">MTDIERDPAGNGGRGDYARFAIDMGWRPIALHGVNADGSCTCGEANCAPGKHPVNGGWQKAERLTKQDTYSVWDTESAPRNVGIATGDDSGFWVLDIDPKDGGNESLANLEARYAALPETWTHSTGSGGRHFLFKLPADFEVTNSRGRLKGDYPGIDVRGNGGQIVAPSSVTSKGTYATISQAPIADAPDWLLELIRPQAYAKALPVAGDTVEYEAMKPDEQASASRWLDAALRGEIQRLLDLKNAATPDGRNYRGEPWDETIHSVCCNLVELANSSWLPFGVEEIETILIEHAPTDANWTAANNAAKLRSAQATVGDKSRDMPADMVGGSWIDRAMGARRWEAADSSGSRPDDGAAIDTSWPKEGWDQEGNARRTVRLTDGRLLFADGTWYECLESGLWSAPSKRDGDTAAKWAGRAMRVAAERESGHYDDTPKRNDKGEEIPNSSQRDKFKQAMRPKVEMQNAVAALMRQDPETWRVNASVSEFDADPYLFACANGVIDLRTGARRELRPEDMIATASPIAHDPDMAIPTFRRFLETSHPDPEVRDFLQKALGYSLFNLTSERRMFIHQGDTTANGKSVLFNALLDILGGYASPAPAKALIKSTRGSGRIGQDIVDLQGPRLLVLNETNEGDTLDGEIIKGVTSGDPRTERAHYKGNTRIRITGKVHLVTNHLPHLTPDRATEVRVTVIPWTQSFIDNPDPMLEEKLRREYPGILAWLVEGARRWWEDYNSPETSTGLVEPGVSVAAKSMYFADEDDSAEWFDAYVIDATNEDRSTWATTTAIYSHYMQWRRLSDRSGIPLSDKAFGKRMTARGFDRVQAKRGGAKVHLRPVLLRPIQAIPAGATGM</sequence>
<dbReference type="PANTHER" id="PTHR35372:SF2">
    <property type="entry name" value="SF3 HELICASE DOMAIN-CONTAINING PROTEIN"/>
    <property type="match status" value="1"/>
</dbReference>
<dbReference type="InterPro" id="IPR027417">
    <property type="entry name" value="P-loop_NTPase"/>
</dbReference>
<dbReference type="EMBL" id="BSEL01000003">
    <property type="protein sequence ID" value="GLJ67000.1"/>
    <property type="molecule type" value="Genomic_DNA"/>
</dbReference>
<dbReference type="PROSITE" id="PS51206">
    <property type="entry name" value="SF3_HELICASE_1"/>
    <property type="match status" value="1"/>
</dbReference>
<dbReference type="CDD" id="cd04859">
    <property type="entry name" value="Prim_Pol"/>
    <property type="match status" value="1"/>
</dbReference>
<feature type="region of interest" description="Disordered" evidence="4">
    <location>
        <begin position="423"/>
        <end position="456"/>
    </location>
</feature>
<reference evidence="6" key="2">
    <citation type="submission" date="2023-01" db="EMBL/GenBank/DDBJ databases">
        <authorList>
            <person name="Sun Q."/>
            <person name="Evtushenko L."/>
        </authorList>
    </citation>
    <scope>NUCLEOTIDE SEQUENCE</scope>
    <source>
        <strain evidence="6">VKM Ac-1246</strain>
    </source>
</reference>